<dbReference type="EMBL" id="VKKG01000006">
    <property type="protein sequence ID" value="TRY16879.1"/>
    <property type="molecule type" value="Genomic_DNA"/>
</dbReference>
<sequence>MLDRQGDVHVLAEVFDEWRTKGINHIEAFSPELLRILSIDADTSASAQHGAVKRAMLTVAERLTERTDDRKTRAHRTVFIKAAGFSRKSPESARERMLIAGEAVGRSARTAYRYYDDAVARLTRILLGEPRMSEGTIPTDDHIDVRSRTWVDLREDQPIISSQRTIRSLVDRLDHVIEHVRMPWWTGRETFPLKALEGCALEEPLKVGESTWQYRLRFRKPLEVGDEQSFATSIQFPSPDALAPMIGFRPRGSAYKAQVDLQFGNRRPAALEQFASRLHIEDLHRVPGSTLIHPVQARHTIEFDRMYPGVSYGVRWHWDGTNIGI</sequence>
<protein>
    <submittedName>
        <fullName evidence="1">Uncharacterized protein</fullName>
    </submittedName>
</protein>
<accession>A0A553JWP4</accession>
<evidence type="ECO:0000313" key="1">
    <source>
        <dbReference type="EMBL" id="TRY16879.1"/>
    </source>
</evidence>
<reference evidence="1 2" key="1">
    <citation type="submission" date="2019-07" db="EMBL/GenBank/DDBJ databases">
        <authorList>
            <person name="Zhou L.-Y."/>
        </authorList>
    </citation>
    <scope>NUCLEOTIDE SEQUENCE [LARGE SCALE GENOMIC DNA]</scope>
    <source>
        <strain evidence="1 2">YIM 101269</strain>
    </source>
</reference>
<dbReference type="AlphaFoldDB" id="A0A553JWP4"/>
<gene>
    <name evidence="1" type="ORF">FOJ82_13480</name>
</gene>
<evidence type="ECO:0000313" key="2">
    <source>
        <dbReference type="Proteomes" id="UP000317638"/>
    </source>
</evidence>
<keyword evidence="2" id="KW-1185">Reference proteome</keyword>
<comment type="caution">
    <text evidence="1">The sequence shown here is derived from an EMBL/GenBank/DDBJ whole genome shotgun (WGS) entry which is preliminary data.</text>
</comment>
<dbReference type="RefSeq" id="WP_143939022.1">
    <property type="nucleotide sequence ID" value="NZ_VKKG01000006.1"/>
</dbReference>
<organism evidence="1 2">
    <name type="scientific">Tessaracoccus rhinocerotis</name>
    <dbReference type="NCBI Taxonomy" id="1689449"/>
    <lineage>
        <taxon>Bacteria</taxon>
        <taxon>Bacillati</taxon>
        <taxon>Actinomycetota</taxon>
        <taxon>Actinomycetes</taxon>
        <taxon>Propionibacteriales</taxon>
        <taxon>Propionibacteriaceae</taxon>
        <taxon>Tessaracoccus</taxon>
    </lineage>
</organism>
<dbReference type="Proteomes" id="UP000317638">
    <property type="component" value="Unassembled WGS sequence"/>
</dbReference>
<dbReference type="OrthoDB" id="3724440at2"/>
<name>A0A553JWP4_9ACTN</name>
<proteinExistence type="predicted"/>